<sequence length="328" mass="36321">MARWHRLAAAVLAWGCAGTLAQTVSLPPSEALACMTPPEAERGTPAYPQALVDARIGDTIKVELVFTGPQASPEVRLLEDRVHDRVLTESVRQHVSAWRVPCMRAGGEPVRIAQTYVFRPDDGRNVVALPPRDAGEAARERQRQCLTRITPDSLPDYPTRARSAEEQGSFLVRLRFATAVDAPDMQIVAGPRSSALRRALADFVPGYRLPCHAGEGPVSLDFLFVFRLQDTRRVVLEDMTLTRFLGAAREVPPARFDTGAMGCPFDLRVQHFQPFKPHVVGQLGEARPERLDLIEWLSRIELKVERPTALALLGEEFTLSVPCGTLNF</sequence>
<accession>A0A3S2X296</accession>
<keyword evidence="4" id="KW-1185">Reference proteome</keyword>
<evidence type="ECO:0000313" key="4">
    <source>
        <dbReference type="Proteomes" id="UP000288178"/>
    </source>
</evidence>
<name>A0A3S2X296_9BURK</name>
<dbReference type="EMBL" id="SACT01000002">
    <property type="protein sequence ID" value="RVT52454.1"/>
    <property type="molecule type" value="Genomic_DNA"/>
</dbReference>
<keyword evidence="1" id="KW-0732">Signal</keyword>
<comment type="caution">
    <text evidence="3">The sequence shown here is derived from an EMBL/GenBank/DDBJ whole genome shotgun (WGS) entry which is preliminary data.</text>
</comment>
<dbReference type="AlphaFoldDB" id="A0A3S2X296"/>
<protein>
    <recommendedName>
        <fullName evidence="2">TonB C-terminal domain-containing protein</fullName>
    </recommendedName>
</protein>
<reference evidence="3 4" key="1">
    <citation type="submission" date="2019-01" db="EMBL/GenBank/DDBJ databases">
        <authorList>
            <person name="Chen W.-M."/>
        </authorList>
    </citation>
    <scope>NUCLEOTIDE SEQUENCE [LARGE SCALE GENOMIC DNA]</scope>
    <source>
        <strain evidence="3 4">ICH-3</strain>
    </source>
</reference>
<dbReference type="Proteomes" id="UP000288178">
    <property type="component" value="Unassembled WGS sequence"/>
</dbReference>
<dbReference type="GO" id="GO:0055085">
    <property type="term" value="P:transmembrane transport"/>
    <property type="evidence" value="ECO:0007669"/>
    <property type="project" value="InterPro"/>
</dbReference>
<organism evidence="3 4">
    <name type="scientific">Rubrivivax albus</name>
    <dbReference type="NCBI Taxonomy" id="2499835"/>
    <lineage>
        <taxon>Bacteria</taxon>
        <taxon>Pseudomonadati</taxon>
        <taxon>Pseudomonadota</taxon>
        <taxon>Betaproteobacteria</taxon>
        <taxon>Burkholderiales</taxon>
        <taxon>Sphaerotilaceae</taxon>
        <taxon>Rubrivivax</taxon>
    </lineage>
</organism>
<feature type="chain" id="PRO_5018759740" description="TonB C-terminal domain-containing protein" evidence="1">
    <location>
        <begin position="22"/>
        <end position="328"/>
    </location>
</feature>
<gene>
    <name evidence="3" type="ORF">ENE75_08440</name>
</gene>
<feature type="signal peptide" evidence="1">
    <location>
        <begin position="1"/>
        <end position="21"/>
    </location>
</feature>
<dbReference type="PROSITE" id="PS52015">
    <property type="entry name" value="TONB_CTD"/>
    <property type="match status" value="1"/>
</dbReference>
<proteinExistence type="predicted"/>
<feature type="domain" description="TonB C-terminal" evidence="2">
    <location>
        <begin position="142"/>
        <end position="235"/>
    </location>
</feature>
<evidence type="ECO:0000259" key="2">
    <source>
        <dbReference type="PROSITE" id="PS52015"/>
    </source>
</evidence>
<dbReference type="RefSeq" id="WP_128197800.1">
    <property type="nucleotide sequence ID" value="NZ_SACT01000002.1"/>
</dbReference>
<dbReference type="OrthoDB" id="8896829at2"/>
<evidence type="ECO:0000313" key="3">
    <source>
        <dbReference type="EMBL" id="RVT52454.1"/>
    </source>
</evidence>
<dbReference type="InterPro" id="IPR037682">
    <property type="entry name" value="TonB_C"/>
</dbReference>
<evidence type="ECO:0000256" key="1">
    <source>
        <dbReference type="SAM" id="SignalP"/>
    </source>
</evidence>